<dbReference type="EMBL" id="JAGPYM010000001">
    <property type="protein sequence ID" value="KAH6900593.1"/>
    <property type="molecule type" value="Genomic_DNA"/>
</dbReference>
<dbReference type="InterPro" id="IPR029058">
    <property type="entry name" value="AB_hydrolase_fold"/>
</dbReference>
<dbReference type="InterPro" id="IPR013094">
    <property type="entry name" value="AB_hydrolase_3"/>
</dbReference>
<organism evidence="5 6">
    <name type="scientific">Thelonectria olida</name>
    <dbReference type="NCBI Taxonomy" id="1576542"/>
    <lineage>
        <taxon>Eukaryota</taxon>
        <taxon>Fungi</taxon>
        <taxon>Dikarya</taxon>
        <taxon>Ascomycota</taxon>
        <taxon>Pezizomycotina</taxon>
        <taxon>Sordariomycetes</taxon>
        <taxon>Hypocreomycetidae</taxon>
        <taxon>Hypocreales</taxon>
        <taxon>Nectriaceae</taxon>
        <taxon>Thelonectria</taxon>
    </lineage>
</organism>
<dbReference type="Gene3D" id="3.40.50.1820">
    <property type="entry name" value="alpha/beta hydrolase"/>
    <property type="match status" value="1"/>
</dbReference>
<evidence type="ECO:0000313" key="5">
    <source>
        <dbReference type="EMBL" id="KAH6900593.1"/>
    </source>
</evidence>
<gene>
    <name evidence="5" type="ORF">B0T10DRAFT_32274</name>
</gene>
<accession>A0A9P8WLD3</accession>
<sequence>MKISTESLKAAWASLPLIPLICRVSLLHILQLSDSAEYLDLRSSLWVAVLRAILTPSKPHSIAQIQAFSTRDTPLKGTIWVSKYASPRPPESGVRDALIDALEGLASPTSADADSKFRAPIPIPDLVDVEAEWTGYRAGVTRNEPLPDTSERERYHGMMDECTEPTTTLYLHGGAYYLCDPATHRPTTKRLAKLTGGRCYSVRYRLAPQHPFPAALLDALVSYLTLLYPPPDAYHDPVRPEHIVLSGDSAGGNLALALLQLLMELRRQESLIMWHGELRQVPLPAGVAVSSPWLDITQSAPTWELDTPTPYDYLPKPESLEKLEFPSCDIWPANPPRKRLYVNDALAPHPLASLVMARSWEGAPPIYICTGWEILAYEAKFLARKLEVDKVPVVFEEYEAMPHCFALLLRNAPSTHRCYDAWAGFIRAAVEDPGSIMASAMAIKARTLEELPLRFEELSDVTDDEMRQRVLQAAKESLPFAAAKL</sequence>
<reference evidence="5 6" key="1">
    <citation type="journal article" date="2021" name="Nat. Commun.">
        <title>Genetic determinants of endophytism in the Arabidopsis root mycobiome.</title>
        <authorList>
            <person name="Mesny F."/>
            <person name="Miyauchi S."/>
            <person name="Thiergart T."/>
            <person name="Pickel B."/>
            <person name="Atanasova L."/>
            <person name="Karlsson M."/>
            <person name="Huettel B."/>
            <person name="Barry K.W."/>
            <person name="Haridas S."/>
            <person name="Chen C."/>
            <person name="Bauer D."/>
            <person name="Andreopoulos W."/>
            <person name="Pangilinan J."/>
            <person name="LaButti K."/>
            <person name="Riley R."/>
            <person name="Lipzen A."/>
            <person name="Clum A."/>
            <person name="Drula E."/>
            <person name="Henrissat B."/>
            <person name="Kohler A."/>
            <person name="Grigoriev I.V."/>
            <person name="Martin F.M."/>
            <person name="Hacquard S."/>
        </authorList>
    </citation>
    <scope>NUCLEOTIDE SEQUENCE [LARGE SCALE GENOMIC DNA]</scope>
    <source>
        <strain evidence="5 6">MPI-CAGE-CH-0241</strain>
    </source>
</reference>
<evidence type="ECO:0000256" key="3">
    <source>
        <dbReference type="PROSITE-ProRule" id="PRU10038"/>
    </source>
</evidence>
<dbReference type="GO" id="GO:0016787">
    <property type="term" value="F:hydrolase activity"/>
    <property type="evidence" value="ECO:0007669"/>
    <property type="project" value="UniProtKB-KW"/>
</dbReference>
<feature type="active site" evidence="3">
    <location>
        <position position="249"/>
    </location>
</feature>
<evidence type="ECO:0000259" key="4">
    <source>
        <dbReference type="Pfam" id="PF07859"/>
    </source>
</evidence>
<dbReference type="PANTHER" id="PTHR48081">
    <property type="entry name" value="AB HYDROLASE SUPERFAMILY PROTEIN C4A8.06C"/>
    <property type="match status" value="1"/>
</dbReference>
<protein>
    <submittedName>
        <fullName evidence="5">Alpha/beta hydrolase fold-domain-containing protein</fullName>
    </submittedName>
</protein>
<dbReference type="PANTHER" id="PTHR48081:SF25">
    <property type="entry name" value="PUTATIVE (AFU_ORTHOLOGUE AFUA_3G11560)-RELATED"/>
    <property type="match status" value="1"/>
</dbReference>
<evidence type="ECO:0000256" key="2">
    <source>
        <dbReference type="ARBA" id="ARBA00022801"/>
    </source>
</evidence>
<proteinExistence type="inferred from homology"/>
<comment type="similarity">
    <text evidence="1">Belongs to the 'GDXG' lipolytic enzyme family.</text>
</comment>
<dbReference type="Pfam" id="PF07859">
    <property type="entry name" value="Abhydrolase_3"/>
    <property type="match status" value="1"/>
</dbReference>
<name>A0A9P8WLD3_9HYPO</name>
<comment type="caution">
    <text evidence="5">The sequence shown here is derived from an EMBL/GenBank/DDBJ whole genome shotgun (WGS) entry which is preliminary data.</text>
</comment>
<keyword evidence="6" id="KW-1185">Reference proteome</keyword>
<dbReference type="PROSITE" id="PS01174">
    <property type="entry name" value="LIPASE_GDXG_SER"/>
    <property type="match status" value="1"/>
</dbReference>
<keyword evidence="2 5" id="KW-0378">Hydrolase</keyword>
<dbReference type="SUPFAM" id="SSF53474">
    <property type="entry name" value="alpha/beta-Hydrolases"/>
    <property type="match status" value="1"/>
</dbReference>
<dbReference type="AlphaFoldDB" id="A0A9P8WLD3"/>
<dbReference type="InterPro" id="IPR050300">
    <property type="entry name" value="GDXG_lipolytic_enzyme"/>
</dbReference>
<dbReference type="InterPro" id="IPR033140">
    <property type="entry name" value="Lipase_GDXG_put_SER_AS"/>
</dbReference>
<feature type="domain" description="Alpha/beta hydrolase fold-3" evidence="4">
    <location>
        <begin position="169"/>
        <end position="406"/>
    </location>
</feature>
<dbReference type="OrthoDB" id="5354320at2759"/>
<dbReference type="Proteomes" id="UP000777438">
    <property type="component" value="Unassembled WGS sequence"/>
</dbReference>
<evidence type="ECO:0000256" key="1">
    <source>
        <dbReference type="ARBA" id="ARBA00010515"/>
    </source>
</evidence>
<evidence type="ECO:0000313" key="6">
    <source>
        <dbReference type="Proteomes" id="UP000777438"/>
    </source>
</evidence>